<proteinExistence type="predicted"/>
<dbReference type="EMBL" id="JASCZI010182188">
    <property type="protein sequence ID" value="MED6187285.1"/>
    <property type="molecule type" value="Genomic_DNA"/>
</dbReference>
<evidence type="ECO:0000313" key="2">
    <source>
        <dbReference type="Proteomes" id="UP001341840"/>
    </source>
</evidence>
<evidence type="ECO:0008006" key="3">
    <source>
        <dbReference type="Google" id="ProtNLM"/>
    </source>
</evidence>
<name>A0ABU6WQM3_9FABA</name>
<gene>
    <name evidence="1" type="ORF">PIB30_075003</name>
</gene>
<comment type="caution">
    <text evidence="1">The sequence shown here is derived from an EMBL/GenBank/DDBJ whole genome shotgun (WGS) entry which is preliminary data.</text>
</comment>
<evidence type="ECO:0000313" key="1">
    <source>
        <dbReference type="EMBL" id="MED6187285.1"/>
    </source>
</evidence>
<sequence length="142" mass="16997">MKTRFSNSESNAKPLTRWKNIIKMPLPNKIWKKEKAVSSGEPDRDYSRILVKLVRSADPVRFSELWFFQTRMFDTYGTNYLDKKTKLPYLVSQLKDQEYMELLDREKLKTHSALFASVLYSNHWWLYVLDVDNNEFYIVDSV</sequence>
<organism evidence="1 2">
    <name type="scientific">Stylosanthes scabra</name>
    <dbReference type="NCBI Taxonomy" id="79078"/>
    <lineage>
        <taxon>Eukaryota</taxon>
        <taxon>Viridiplantae</taxon>
        <taxon>Streptophyta</taxon>
        <taxon>Embryophyta</taxon>
        <taxon>Tracheophyta</taxon>
        <taxon>Spermatophyta</taxon>
        <taxon>Magnoliopsida</taxon>
        <taxon>eudicotyledons</taxon>
        <taxon>Gunneridae</taxon>
        <taxon>Pentapetalae</taxon>
        <taxon>rosids</taxon>
        <taxon>fabids</taxon>
        <taxon>Fabales</taxon>
        <taxon>Fabaceae</taxon>
        <taxon>Papilionoideae</taxon>
        <taxon>50 kb inversion clade</taxon>
        <taxon>dalbergioids sensu lato</taxon>
        <taxon>Dalbergieae</taxon>
        <taxon>Pterocarpus clade</taxon>
        <taxon>Stylosanthes</taxon>
    </lineage>
</organism>
<keyword evidence="2" id="KW-1185">Reference proteome</keyword>
<dbReference type="Gene3D" id="3.40.395.10">
    <property type="entry name" value="Adenoviral Proteinase, Chain A"/>
    <property type="match status" value="1"/>
</dbReference>
<dbReference type="Proteomes" id="UP001341840">
    <property type="component" value="Unassembled WGS sequence"/>
</dbReference>
<reference evidence="1 2" key="1">
    <citation type="journal article" date="2023" name="Plants (Basel)">
        <title>Bridging the Gap: Combining Genomics and Transcriptomics Approaches to Understand Stylosanthes scabra, an Orphan Legume from the Brazilian Caatinga.</title>
        <authorList>
            <person name="Ferreira-Neto J.R.C."/>
            <person name="da Silva M.D."/>
            <person name="Binneck E."/>
            <person name="de Melo N.F."/>
            <person name="da Silva R.H."/>
            <person name="de Melo A.L.T.M."/>
            <person name="Pandolfi V."/>
            <person name="Bustamante F.O."/>
            <person name="Brasileiro-Vidal A.C."/>
            <person name="Benko-Iseppon A.M."/>
        </authorList>
    </citation>
    <scope>NUCLEOTIDE SEQUENCE [LARGE SCALE GENOMIC DNA]</scope>
    <source>
        <tissue evidence="1">Leaves</tissue>
    </source>
</reference>
<accession>A0ABU6WQM3</accession>
<protein>
    <recommendedName>
        <fullName evidence="3">Ubiquitin-like protease family profile domain-containing protein</fullName>
    </recommendedName>
</protein>